<dbReference type="AlphaFoldDB" id="A0A517PZ09"/>
<proteinExistence type="predicted"/>
<sequence>MGLISKNIYRTLQGYNLTKFDGPIHRDRGFDKNNAQLSEAKNTLYQLIGDDQVVWLEQYHPKLFDIHIDCYIHEILVDQRDIIAIIDTFIWNHLIGNSRYIPEKAHEVLRDTLAFSEVEDDFDIVQLEDRYLAENLPPKNQLWSKVVKPDISDDTDQILTQFPLRYSQFLSITRVTKKMVTK</sequence>
<protein>
    <submittedName>
        <fullName evidence="1">Uncharacterized protein</fullName>
    </submittedName>
</protein>
<organism evidence="1 2">
    <name type="scientific">Gimesia chilikensis</name>
    <dbReference type="NCBI Taxonomy" id="2605989"/>
    <lineage>
        <taxon>Bacteria</taxon>
        <taxon>Pseudomonadati</taxon>
        <taxon>Planctomycetota</taxon>
        <taxon>Planctomycetia</taxon>
        <taxon>Planctomycetales</taxon>
        <taxon>Planctomycetaceae</taxon>
        <taxon>Gimesia</taxon>
    </lineage>
</organism>
<evidence type="ECO:0000313" key="2">
    <source>
        <dbReference type="Proteomes" id="UP000320421"/>
    </source>
</evidence>
<dbReference type="Proteomes" id="UP000320421">
    <property type="component" value="Chromosome"/>
</dbReference>
<dbReference type="RefSeq" id="WP_145193408.1">
    <property type="nucleotide sequence ID" value="NZ_CP036266.1"/>
</dbReference>
<gene>
    <name evidence="1" type="ORF">HG66A1_64310</name>
</gene>
<reference evidence="1 2" key="1">
    <citation type="submission" date="2019-02" db="EMBL/GenBank/DDBJ databases">
        <title>Deep-cultivation of Planctomycetes and their phenomic and genomic characterization uncovers novel biology.</title>
        <authorList>
            <person name="Wiegand S."/>
            <person name="Jogler M."/>
            <person name="Boedeker C."/>
            <person name="Pinto D."/>
            <person name="Vollmers J."/>
            <person name="Rivas-Marin E."/>
            <person name="Kohn T."/>
            <person name="Peeters S.H."/>
            <person name="Heuer A."/>
            <person name="Rast P."/>
            <person name="Oberbeckmann S."/>
            <person name="Bunk B."/>
            <person name="Jeske O."/>
            <person name="Meyerdierks A."/>
            <person name="Storesund J.E."/>
            <person name="Kallscheuer N."/>
            <person name="Luecker S."/>
            <person name="Lage O.M."/>
            <person name="Pohl T."/>
            <person name="Merkel B.J."/>
            <person name="Hornburger P."/>
            <person name="Mueller R.-W."/>
            <person name="Bruemmer F."/>
            <person name="Labrenz M."/>
            <person name="Spormann A.M."/>
            <person name="Op den Camp H."/>
            <person name="Overmann J."/>
            <person name="Amann R."/>
            <person name="Jetten M.S.M."/>
            <person name="Mascher T."/>
            <person name="Medema M.H."/>
            <person name="Devos D.P."/>
            <person name="Kaster A.-K."/>
            <person name="Ovreas L."/>
            <person name="Rohde M."/>
            <person name="Galperin M.Y."/>
            <person name="Jogler C."/>
        </authorList>
    </citation>
    <scope>NUCLEOTIDE SEQUENCE [LARGE SCALE GENOMIC DNA]</scope>
    <source>
        <strain evidence="1 2">HG66A1</strain>
    </source>
</reference>
<keyword evidence="2" id="KW-1185">Reference proteome</keyword>
<evidence type="ECO:0000313" key="1">
    <source>
        <dbReference type="EMBL" id="QDT24597.1"/>
    </source>
</evidence>
<accession>A0A517PZ09</accession>
<dbReference type="EMBL" id="CP036266">
    <property type="protein sequence ID" value="QDT24597.1"/>
    <property type="molecule type" value="Genomic_DNA"/>
</dbReference>
<name>A0A517PZ09_9PLAN</name>